<proteinExistence type="predicted"/>
<evidence type="ECO:0000313" key="4">
    <source>
        <dbReference type="Proteomes" id="UP000006038"/>
    </source>
</evidence>
<feature type="transmembrane region" description="Helical" evidence="2">
    <location>
        <begin position="164"/>
        <end position="185"/>
    </location>
</feature>
<keyword evidence="2" id="KW-1133">Transmembrane helix</keyword>
<evidence type="ECO:0000256" key="2">
    <source>
        <dbReference type="SAM" id="Phobius"/>
    </source>
</evidence>
<name>J3LDJ2_ORYBR</name>
<keyword evidence="2" id="KW-0472">Membrane</keyword>
<dbReference type="Gramene" id="OB02G27090.1">
    <property type="protein sequence ID" value="OB02G27090.1"/>
    <property type="gene ID" value="OB02G27090"/>
</dbReference>
<protein>
    <submittedName>
        <fullName evidence="3">Uncharacterized protein</fullName>
    </submittedName>
</protein>
<organism evidence="3">
    <name type="scientific">Oryza brachyantha</name>
    <name type="common">malo sina</name>
    <dbReference type="NCBI Taxonomy" id="4533"/>
    <lineage>
        <taxon>Eukaryota</taxon>
        <taxon>Viridiplantae</taxon>
        <taxon>Streptophyta</taxon>
        <taxon>Embryophyta</taxon>
        <taxon>Tracheophyta</taxon>
        <taxon>Spermatophyta</taxon>
        <taxon>Magnoliopsida</taxon>
        <taxon>Liliopsida</taxon>
        <taxon>Poales</taxon>
        <taxon>Poaceae</taxon>
        <taxon>BOP clade</taxon>
        <taxon>Oryzoideae</taxon>
        <taxon>Oryzeae</taxon>
        <taxon>Oryzinae</taxon>
        <taxon>Oryza</taxon>
    </lineage>
</organism>
<feature type="transmembrane region" description="Helical" evidence="2">
    <location>
        <begin position="206"/>
        <end position="225"/>
    </location>
</feature>
<dbReference type="EnsemblPlants" id="OB02G27090.1">
    <property type="protein sequence ID" value="OB02G27090.1"/>
    <property type="gene ID" value="OB02G27090"/>
</dbReference>
<dbReference type="HOGENOM" id="CLU_1002475_0_0_1"/>
<feature type="compositionally biased region" description="Basic and acidic residues" evidence="1">
    <location>
        <begin position="268"/>
        <end position="278"/>
    </location>
</feature>
<feature type="region of interest" description="Disordered" evidence="1">
    <location>
        <begin position="257"/>
        <end position="278"/>
    </location>
</feature>
<evidence type="ECO:0000313" key="3">
    <source>
        <dbReference type="EnsemblPlants" id="OB02G27090.1"/>
    </source>
</evidence>
<evidence type="ECO:0000256" key="1">
    <source>
        <dbReference type="SAM" id="MobiDB-lite"/>
    </source>
</evidence>
<sequence length="278" mass="30840">MMEAAHRWRSGYHELGRVNHWAARSHRPRTREYRRRGGGAMLAVPPPGMGRFEDTRSLPKPAWGAWGDGGGGARRTPLTEGRGRRKKVGGRGPQVHSPNPSDKWAADTSHWREGDESCECVWVQLLGQMVDDFQLKIWVEGKNKKTGVEEEECRRILEEDDGEWVLIFFMSLFISYCVIVPPVMLKLLASLETFRNQDLSHVAECFVFRLLISFLVGGGMAPLILPAETCFKGAAAWRAGAGGGVWCEAGLGAGYEEASATAGSGDTRGPRRREESRE</sequence>
<feature type="region of interest" description="Disordered" evidence="1">
    <location>
        <begin position="29"/>
        <end position="107"/>
    </location>
</feature>
<dbReference type="AlphaFoldDB" id="J3LDJ2"/>
<keyword evidence="2" id="KW-0812">Transmembrane</keyword>
<keyword evidence="4" id="KW-1185">Reference proteome</keyword>
<accession>J3LDJ2</accession>
<reference evidence="3" key="1">
    <citation type="submission" date="2013-04" db="UniProtKB">
        <authorList>
            <consortium name="EnsemblPlants"/>
        </authorList>
    </citation>
    <scope>IDENTIFICATION</scope>
</reference>
<dbReference type="Proteomes" id="UP000006038">
    <property type="component" value="Unassembled WGS sequence"/>
</dbReference>